<comment type="subcellular location">
    <subcellularLocation>
        <location evidence="1">Cell membrane</location>
        <topology evidence="1">Multi-pass membrane protein</topology>
    </subcellularLocation>
    <subcellularLocation>
        <location evidence="9">Membrane</location>
        <topology evidence="9">Multi-pass membrane protein</topology>
    </subcellularLocation>
</comment>
<keyword evidence="13" id="KW-1185">Reference proteome</keyword>
<dbReference type="InterPro" id="IPR047196">
    <property type="entry name" value="YidC_ALB_C"/>
</dbReference>
<name>A0A0M4K2D7_9MOLU</name>
<dbReference type="STRING" id="362837.SCANT_v1c10190"/>
<dbReference type="PANTHER" id="PTHR12428">
    <property type="entry name" value="OXA1"/>
    <property type="match status" value="1"/>
</dbReference>
<keyword evidence="4 9" id="KW-0812">Transmembrane</keyword>
<keyword evidence="8" id="KW-0143">Chaperone</keyword>
<keyword evidence="7 10" id="KW-0472">Membrane</keyword>
<feature type="transmembrane region" description="Helical" evidence="10">
    <location>
        <begin position="281"/>
        <end position="304"/>
    </location>
</feature>
<dbReference type="NCBIfam" id="TIGR03592">
    <property type="entry name" value="yidC_oxa1_cterm"/>
    <property type="match status" value="1"/>
</dbReference>
<dbReference type="GO" id="GO:0032977">
    <property type="term" value="F:membrane insertase activity"/>
    <property type="evidence" value="ECO:0007669"/>
    <property type="project" value="InterPro"/>
</dbReference>
<dbReference type="Pfam" id="PF02096">
    <property type="entry name" value="60KD_IMP"/>
    <property type="match status" value="1"/>
</dbReference>
<feature type="domain" description="Membrane insertase YidC/Oxa/ALB C-terminal" evidence="11">
    <location>
        <begin position="163"/>
        <end position="363"/>
    </location>
</feature>
<evidence type="ECO:0000256" key="8">
    <source>
        <dbReference type="ARBA" id="ARBA00023186"/>
    </source>
</evidence>
<dbReference type="CDD" id="cd20070">
    <property type="entry name" value="5TM_YidC_Alb3"/>
    <property type="match status" value="1"/>
</dbReference>
<feature type="transmembrane region" description="Helical" evidence="10">
    <location>
        <begin position="28"/>
        <end position="49"/>
    </location>
</feature>
<comment type="similarity">
    <text evidence="9">Belongs to the OXA1/ALB3/YidC family.</text>
</comment>
<dbReference type="AlphaFoldDB" id="A0A0M4K2D7"/>
<dbReference type="RefSeq" id="WP_053946663.1">
    <property type="nucleotide sequence ID" value="NZ_CP012622.1"/>
</dbReference>
<feature type="transmembrane region" description="Helical" evidence="10">
    <location>
        <begin position="325"/>
        <end position="343"/>
    </location>
</feature>
<evidence type="ECO:0000256" key="5">
    <source>
        <dbReference type="ARBA" id="ARBA00022927"/>
    </source>
</evidence>
<protein>
    <submittedName>
        <fullName evidence="12">Inner membrane protein translocase component YidC</fullName>
    </submittedName>
</protein>
<evidence type="ECO:0000256" key="7">
    <source>
        <dbReference type="ARBA" id="ARBA00023136"/>
    </source>
</evidence>
<evidence type="ECO:0000256" key="3">
    <source>
        <dbReference type="ARBA" id="ARBA00022475"/>
    </source>
</evidence>
<dbReference type="PATRIC" id="fig|362837.3.peg.1037"/>
<dbReference type="EMBL" id="CP012622">
    <property type="protein sequence ID" value="ALD66925.1"/>
    <property type="molecule type" value="Genomic_DNA"/>
</dbReference>
<reference evidence="12 13" key="1">
    <citation type="journal article" date="2015" name="Genome Announc.">
        <title>Complete Genome Sequence of Spiroplasma cantharicola CC-1T (DSM 21588), a Bacterium Isolated from Soldier Beetle (Cantharis carolinus).</title>
        <authorList>
            <person name="Lo W.S."/>
            <person name="Liu P.Y."/>
            <person name="Kuo C.H."/>
        </authorList>
    </citation>
    <scope>NUCLEOTIDE SEQUENCE [LARGE SCALE GENOMIC DNA]</scope>
    <source>
        <strain evidence="12 13">CC-1</strain>
    </source>
</reference>
<keyword evidence="5" id="KW-0653">Protein transport</keyword>
<evidence type="ECO:0000256" key="2">
    <source>
        <dbReference type="ARBA" id="ARBA00022448"/>
    </source>
</evidence>
<feature type="transmembrane region" description="Helical" evidence="10">
    <location>
        <begin position="123"/>
        <end position="143"/>
    </location>
</feature>
<dbReference type="Proteomes" id="UP000063919">
    <property type="component" value="Chromosome"/>
</dbReference>
<evidence type="ECO:0000256" key="10">
    <source>
        <dbReference type="SAM" id="Phobius"/>
    </source>
</evidence>
<dbReference type="InterPro" id="IPR001708">
    <property type="entry name" value="YidC/ALB3/OXA1/COX18"/>
</dbReference>
<accession>A0A0M4K2D7</accession>
<organism evidence="12 13">
    <name type="scientific">Spiroplasma cantharicola</name>
    <dbReference type="NCBI Taxonomy" id="362837"/>
    <lineage>
        <taxon>Bacteria</taxon>
        <taxon>Bacillati</taxon>
        <taxon>Mycoplasmatota</taxon>
        <taxon>Mollicutes</taxon>
        <taxon>Entomoplasmatales</taxon>
        <taxon>Spiroplasmataceae</taxon>
        <taxon>Spiroplasma</taxon>
    </lineage>
</organism>
<evidence type="ECO:0000256" key="4">
    <source>
        <dbReference type="ARBA" id="ARBA00022692"/>
    </source>
</evidence>
<dbReference type="NCBIfam" id="NF002570">
    <property type="entry name" value="PRK02201.1-5"/>
    <property type="match status" value="1"/>
</dbReference>
<evidence type="ECO:0000256" key="9">
    <source>
        <dbReference type="RuleBase" id="RU003945"/>
    </source>
</evidence>
<feature type="transmembrane region" description="Helical" evidence="10">
    <location>
        <begin position="155"/>
        <end position="181"/>
    </location>
</feature>
<evidence type="ECO:0000259" key="11">
    <source>
        <dbReference type="Pfam" id="PF02096"/>
    </source>
</evidence>
<dbReference type="GO" id="GO:0051205">
    <property type="term" value="P:protein insertion into membrane"/>
    <property type="evidence" value="ECO:0007669"/>
    <property type="project" value="TreeGrafter"/>
</dbReference>
<dbReference type="PANTHER" id="PTHR12428:SF65">
    <property type="entry name" value="CYTOCHROME C OXIDASE ASSEMBLY PROTEIN COX18, MITOCHONDRIAL"/>
    <property type="match status" value="1"/>
</dbReference>
<keyword evidence="3" id="KW-1003">Cell membrane</keyword>
<evidence type="ECO:0000313" key="12">
    <source>
        <dbReference type="EMBL" id="ALD66925.1"/>
    </source>
</evidence>
<proteinExistence type="inferred from homology"/>
<evidence type="ECO:0000256" key="6">
    <source>
        <dbReference type="ARBA" id="ARBA00022989"/>
    </source>
</evidence>
<feature type="transmembrane region" description="Helical" evidence="10">
    <location>
        <begin position="235"/>
        <end position="252"/>
    </location>
</feature>
<evidence type="ECO:0000256" key="1">
    <source>
        <dbReference type="ARBA" id="ARBA00004651"/>
    </source>
</evidence>
<dbReference type="InterPro" id="IPR028055">
    <property type="entry name" value="YidC/Oxa/ALB_C"/>
</dbReference>
<dbReference type="KEGG" id="scj:SCANT_v1c10190"/>
<dbReference type="GO" id="GO:0005886">
    <property type="term" value="C:plasma membrane"/>
    <property type="evidence" value="ECO:0007669"/>
    <property type="project" value="UniProtKB-SubCell"/>
</dbReference>
<gene>
    <name evidence="12" type="primary">yidC</name>
    <name evidence="12" type="ORF">SCANT_v1c10190</name>
</gene>
<dbReference type="GO" id="GO:0015031">
    <property type="term" value="P:protein transport"/>
    <property type="evidence" value="ECO:0007669"/>
    <property type="project" value="UniProtKB-KW"/>
</dbReference>
<evidence type="ECO:0000313" key="13">
    <source>
        <dbReference type="Proteomes" id="UP000063919"/>
    </source>
</evidence>
<keyword evidence="2" id="KW-0813">Transport</keyword>
<keyword evidence="6 10" id="KW-1133">Transmembrane helix</keyword>
<sequence>MYKQDYSKYLNNNNNNKKKTTKDKLKIIWVWTKLILFVFIIVSMLWGCVQMYQPKYTVSTVKDMSGNKVFSPGVSFEIIIKSLGDWSSKNHWFSVDSNGNMVEYAFNPISSWGQAFTVTSSPFYGFFVYPIAWVLVSFISLFSTHNNKGLDPSSASYGVSAIFAIFFTSLIIRGITLAFTWKTQINQEKMQGLQSKQAEIQEKYKNSSDPSAKQKQQLELMGLYKKEGISPMSSLATSFLSMPFLFAMFSVVRATHALKVATVGKITLVEVPFEQIKQGNWIYLTLIVIYLPLQIISMLLPMILQMFKKKPKLESEQQKKARKKQLIMQIVFMVVFLFVVFNIASGVAIYWIFSSTFQILQTLGFHYLKETRVSRMKKKREKLNIKNKTLAAKVSNDSKNKK</sequence>